<dbReference type="EMBL" id="GHES01025913">
    <property type="protein sequence ID" value="MPA56472.1"/>
    <property type="molecule type" value="Transcribed_RNA"/>
</dbReference>
<evidence type="ECO:0000313" key="1">
    <source>
        <dbReference type="EMBL" id="MPA56472.1"/>
    </source>
</evidence>
<dbReference type="PANTHER" id="PTHR15131">
    <property type="entry name" value="SMALL NUCLEAR RNA ACTIVATING COMPLEX, POLYPEPTIDE 1"/>
    <property type="match status" value="1"/>
</dbReference>
<dbReference type="GO" id="GO:0019185">
    <property type="term" value="C:snRNA-activating protein complex"/>
    <property type="evidence" value="ECO:0007669"/>
    <property type="project" value="TreeGrafter"/>
</dbReference>
<dbReference type="Pfam" id="PF09808">
    <property type="entry name" value="SNAPC1"/>
    <property type="match status" value="1"/>
</dbReference>
<dbReference type="InterPro" id="IPR019188">
    <property type="entry name" value="SNAPC1"/>
</dbReference>
<organism evidence="3">
    <name type="scientific">Davidia involucrata</name>
    <name type="common">Dove tree</name>
    <dbReference type="NCBI Taxonomy" id="16924"/>
    <lineage>
        <taxon>Eukaryota</taxon>
        <taxon>Viridiplantae</taxon>
        <taxon>Streptophyta</taxon>
        <taxon>Embryophyta</taxon>
        <taxon>Tracheophyta</taxon>
        <taxon>Spermatophyta</taxon>
        <taxon>Magnoliopsida</taxon>
        <taxon>eudicotyledons</taxon>
        <taxon>Gunneridae</taxon>
        <taxon>Pentapetalae</taxon>
        <taxon>asterids</taxon>
        <taxon>Cornales</taxon>
        <taxon>Nyssaceae</taxon>
        <taxon>Davidia</taxon>
    </lineage>
</organism>
<evidence type="ECO:0008006" key="5">
    <source>
        <dbReference type="Google" id="ProtNLM"/>
    </source>
</evidence>
<accession>A0A5B7AJG5</accession>
<dbReference type="EMBL" id="GHES01025914">
    <property type="protein sequence ID" value="MPA56473.1"/>
    <property type="molecule type" value="Transcribed_RNA"/>
</dbReference>
<dbReference type="GO" id="GO:0042795">
    <property type="term" value="P:snRNA transcription by RNA polymerase II"/>
    <property type="evidence" value="ECO:0007669"/>
    <property type="project" value="TreeGrafter"/>
</dbReference>
<gene>
    <name evidence="1" type="ORF">Din_025913</name>
    <name evidence="2" type="ORF">Din_025914</name>
    <name evidence="3" type="ORF">Din_025915</name>
    <name evidence="4" type="ORF">Din_025916</name>
</gene>
<dbReference type="GO" id="GO:0042796">
    <property type="term" value="P:snRNA transcription by RNA polymerase III"/>
    <property type="evidence" value="ECO:0007669"/>
    <property type="project" value="TreeGrafter"/>
</dbReference>
<evidence type="ECO:0000313" key="2">
    <source>
        <dbReference type="EMBL" id="MPA56473.1"/>
    </source>
</evidence>
<dbReference type="EMBL" id="GHES01025915">
    <property type="protein sequence ID" value="MPA56474.1"/>
    <property type="molecule type" value="Transcribed_RNA"/>
</dbReference>
<sequence length="301" mass="34463">MDLKPFKLDIDELINEFAEAESTTLADMKRVWLSRKFSFIFEASPSTNLAFFMQSLYAHSIGYMVSTASLSHRLGGLYSLYCLYETQPFKPPFKIYLSLGELKGLKNLVVDAKGKGIKVVSALVKKMLERNIFLFGFVDINKGSVTERVNELADIQNARIQVAYKKLFANSRIEHFIHMDLGKELDVDVLKKMSKDYAEAKKLAIKEASEVVDVQNIRHIAENQRLIGDVVEKTAGDWNVQKELFYQQTGFNQLPAIEPPPQQEDNEKFVKPEDSEMFEQREDIDNFGMEIEQLLSEDTQP</sequence>
<protein>
    <recommendedName>
        <fullName evidence="5">Small nuclear RNA activating complex (SNAPc), subunit SNAP43 protein</fullName>
    </recommendedName>
</protein>
<dbReference type="GO" id="GO:0043565">
    <property type="term" value="F:sequence-specific DNA binding"/>
    <property type="evidence" value="ECO:0007669"/>
    <property type="project" value="TreeGrafter"/>
</dbReference>
<evidence type="ECO:0000313" key="4">
    <source>
        <dbReference type="EMBL" id="MPA56475.1"/>
    </source>
</evidence>
<reference evidence="3" key="1">
    <citation type="submission" date="2019-08" db="EMBL/GenBank/DDBJ databases">
        <title>Reference gene set and small RNA set construction with multiple tissues from Davidia involucrata Baill.</title>
        <authorList>
            <person name="Yang H."/>
            <person name="Zhou C."/>
            <person name="Li G."/>
            <person name="Wang J."/>
            <person name="Gao P."/>
            <person name="Wang M."/>
            <person name="Wang R."/>
            <person name="Zhao Y."/>
        </authorList>
    </citation>
    <scope>NUCLEOTIDE SEQUENCE</scope>
    <source>
        <tissue evidence="3">Mixed with DoveR01_LX</tissue>
    </source>
</reference>
<dbReference type="EMBL" id="GHES01025916">
    <property type="protein sequence ID" value="MPA56475.1"/>
    <property type="molecule type" value="Transcribed_RNA"/>
</dbReference>
<evidence type="ECO:0000313" key="3">
    <source>
        <dbReference type="EMBL" id="MPA56474.1"/>
    </source>
</evidence>
<name>A0A5B7AJG5_DAVIN</name>
<proteinExistence type="predicted"/>
<dbReference type="PANTHER" id="PTHR15131:SF3">
    <property type="entry name" value="SNRNA-ACTIVATING PROTEIN COMPLEX SUBUNIT 1"/>
    <property type="match status" value="1"/>
</dbReference>
<dbReference type="AlphaFoldDB" id="A0A5B7AJG5"/>